<evidence type="ECO:0000256" key="6">
    <source>
        <dbReference type="ARBA" id="ARBA00023043"/>
    </source>
</evidence>
<dbReference type="CDD" id="cd21930">
    <property type="entry name" value="IPD_PPP1R12"/>
    <property type="match status" value="1"/>
</dbReference>
<feature type="compositionally biased region" description="Polar residues" evidence="14">
    <location>
        <begin position="711"/>
        <end position="722"/>
    </location>
</feature>
<evidence type="ECO:0000256" key="12">
    <source>
        <dbReference type="ARBA" id="ARBA00083252"/>
    </source>
</evidence>
<keyword evidence="16" id="KW-1185">Reference proteome</keyword>
<dbReference type="GO" id="GO:0005856">
    <property type="term" value="C:cytoskeleton"/>
    <property type="evidence" value="ECO:0007669"/>
    <property type="project" value="UniProtKB-SubCell"/>
</dbReference>
<dbReference type="FunFam" id="1.25.40.20:FF:000004">
    <property type="entry name" value="Phosphatase 1 regulatory subunit 12A"/>
    <property type="match status" value="1"/>
</dbReference>
<keyword evidence="7" id="KW-0206">Cytoskeleton</keyword>
<keyword evidence="2" id="KW-0217">Developmental protein</keyword>
<dbReference type="InterPro" id="IPR017401">
    <property type="entry name" value="MYPT1/MYPT2/Mbs85"/>
</dbReference>
<dbReference type="Gene3D" id="6.10.250.1820">
    <property type="match status" value="1"/>
</dbReference>
<feature type="repeat" description="ANK" evidence="13">
    <location>
        <begin position="238"/>
        <end position="270"/>
    </location>
</feature>
<dbReference type="PROSITE" id="PS50088">
    <property type="entry name" value="ANK_REPEAT"/>
    <property type="match status" value="4"/>
</dbReference>
<evidence type="ECO:0000256" key="5">
    <source>
        <dbReference type="ARBA" id="ARBA00022737"/>
    </source>
</evidence>
<evidence type="ECO:0000256" key="8">
    <source>
        <dbReference type="ARBA" id="ARBA00038386"/>
    </source>
</evidence>
<feature type="region of interest" description="Disordered" evidence="14">
    <location>
        <begin position="345"/>
        <end position="393"/>
    </location>
</feature>
<dbReference type="SMART" id="SM00248">
    <property type="entry name" value="ANK"/>
    <property type="match status" value="5"/>
</dbReference>
<dbReference type="GO" id="GO:0005737">
    <property type="term" value="C:cytoplasm"/>
    <property type="evidence" value="ECO:0007669"/>
    <property type="project" value="TreeGrafter"/>
</dbReference>
<dbReference type="PIRSF" id="PIRSF038141">
    <property type="entry name" value="PP1_12ABC_vert"/>
    <property type="match status" value="1"/>
</dbReference>
<evidence type="ECO:0000256" key="11">
    <source>
        <dbReference type="ARBA" id="ARBA00072757"/>
    </source>
</evidence>
<accession>A0A9W3ANM6</accession>
<feature type="compositionally biased region" description="Low complexity" evidence="14">
    <location>
        <begin position="697"/>
        <end position="710"/>
    </location>
</feature>
<keyword evidence="6 13" id="KW-0040">ANK repeat</keyword>
<feature type="compositionally biased region" description="Low complexity" evidence="14">
    <location>
        <begin position="802"/>
        <end position="825"/>
    </location>
</feature>
<evidence type="ECO:0000256" key="14">
    <source>
        <dbReference type="SAM" id="MobiDB-lite"/>
    </source>
</evidence>
<dbReference type="Gene3D" id="6.10.140.390">
    <property type="match status" value="1"/>
</dbReference>
<feature type="repeat" description="ANK" evidence="13">
    <location>
        <begin position="205"/>
        <end position="237"/>
    </location>
</feature>
<dbReference type="Gene3D" id="1.25.40.20">
    <property type="entry name" value="Ankyrin repeat-containing domain"/>
    <property type="match status" value="2"/>
</dbReference>
<evidence type="ECO:0000256" key="13">
    <source>
        <dbReference type="PROSITE-ProRule" id="PRU00023"/>
    </source>
</evidence>
<reference evidence="17" key="1">
    <citation type="submission" date="2025-08" db="UniProtKB">
        <authorList>
            <consortium name="RefSeq"/>
        </authorList>
    </citation>
    <scope>IDENTIFICATION</scope>
</reference>
<dbReference type="InterPro" id="IPR051226">
    <property type="entry name" value="PP1_Regulatory_Subunit"/>
</dbReference>
<evidence type="ECO:0000256" key="10">
    <source>
        <dbReference type="ARBA" id="ARBA00065548"/>
    </source>
</evidence>
<keyword evidence="4" id="KW-0597">Phosphoprotein</keyword>
<dbReference type="AlphaFoldDB" id="A0A9W3ANM6"/>
<dbReference type="PANTHER" id="PTHR24179:SF21">
    <property type="entry name" value="MYOSIN BINDING SUBUNIT, ISOFORM O"/>
    <property type="match status" value="1"/>
</dbReference>
<feature type="compositionally biased region" description="Low complexity" evidence="14">
    <location>
        <begin position="723"/>
        <end position="733"/>
    </location>
</feature>
<evidence type="ECO:0000256" key="9">
    <source>
        <dbReference type="ARBA" id="ARBA00059024"/>
    </source>
</evidence>
<dbReference type="GO" id="GO:0007165">
    <property type="term" value="P:signal transduction"/>
    <property type="evidence" value="ECO:0007669"/>
    <property type="project" value="InterPro"/>
</dbReference>
<evidence type="ECO:0000313" key="16">
    <source>
        <dbReference type="Proteomes" id="UP001165740"/>
    </source>
</evidence>
<dbReference type="RefSeq" id="XP_055888708.1">
    <property type="nucleotide sequence ID" value="XM_056032733.1"/>
</dbReference>
<dbReference type="InterPro" id="IPR036770">
    <property type="entry name" value="Ankyrin_rpt-contain_sf"/>
</dbReference>
<name>A0A9W3ANM6_BIOGL</name>
<feature type="compositionally biased region" description="Polar residues" evidence="14">
    <location>
        <begin position="917"/>
        <end position="939"/>
    </location>
</feature>
<dbReference type="PROSITE" id="PS50297">
    <property type="entry name" value="ANK_REP_REGION"/>
    <property type="match status" value="4"/>
</dbReference>
<keyword evidence="3" id="KW-0963">Cytoplasm</keyword>
<evidence type="ECO:0000256" key="2">
    <source>
        <dbReference type="ARBA" id="ARBA00022473"/>
    </source>
</evidence>
<comment type="subunit">
    <text evidence="10">PP1 comprises a catalytic subunit, PPP1CA, PPP1CB or PPP1CC, and one or several targeting or regulatory subunits. PPP1R12B mediates binding to myosin. Isoform 3 and isoform 4 bind PPP1R12A, but not isoform 1 of PPP1R12B itself. Binds IL16.</text>
</comment>
<comment type="subcellular location">
    <subcellularLocation>
        <location evidence="1">Cytoplasm</location>
        <location evidence="1">Cytoskeleton</location>
    </subcellularLocation>
</comment>
<dbReference type="Pfam" id="PF12796">
    <property type="entry name" value="Ank_2"/>
    <property type="match status" value="2"/>
</dbReference>
<dbReference type="GO" id="GO:0004857">
    <property type="term" value="F:enzyme inhibitor activity"/>
    <property type="evidence" value="ECO:0007669"/>
    <property type="project" value="TreeGrafter"/>
</dbReference>
<evidence type="ECO:0000256" key="7">
    <source>
        <dbReference type="ARBA" id="ARBA00023212"/>
    </source>
</evidence>
<dbReference type="InterPro" id="IPR031775">
    <property type="entry name" value="PRKG1_interact"/>
</dbReference>
<feature type="region of interest" description="Disordered" evidence="14">
    <location>
        <begin position="612"/>
        <end position="960"/>
    </location>
</feature>
<comment type="similarity">
    <text evidence="8">Belongs to the NRARP family.</text>
</comment>
<dbReference type="GO" id="GO:0019901">
    <property type="term" value="F:protein kinase binding"/>
    <property type="evidence" value="ECO:0007669"/>
    <property type="project" value="InterPro"/>
</dbReference>
<proteinExistence type="inferred from homology"/>
<feature type="compositionally biased region" description="Low complexity" evidence="14">
    <location>
        <begin position="382"/>
        <end position="393"/>
    </location>
</feature>
<dbReference type="Pfam" id="PF15898">
    <property type="entry name" value="PRKG1_interact"/>
    <property type="match status" value="1"/>
</dbReference>
<organism evidence="16 17">
    <name type="scientific">Biomphalaria glabrata</name>
    <name type="common">Bloodfluke planorb</name>
    <name type="synonym">Freshwater snail</name>
    <dbReference type="NCBI Taxonomy" id="6526"/>
    <lineage>
        <taxon>Eukaryota</taxon>
        <taxon>Metazoa</taxon>
        <taxon>Spiralia</taxon>
        <taxon>Lophotrochozoa</taxon>
        <taxon>Mollusca</taxon>
        <taxon>Gastropoda</taxon>
        <taxon>Heterobranchia</taxon>
        <taxon>Euthyneura</taxon>
        <taxon>Panpulmonata</taxon>
        <taxon>Hygrophila</taxon>
        <taxon>Lymnaeoidea</taxon>
        <taxon>Planorbidae</taxon>
        <taxon>Biomphalaria</taxon>
    </lineage>
</organism>
<dbReference type="PANTHER" id="PTHR24179">
    <property type="entry name" value="PROTEIN PHOSPHATASE 1 REGULATORY SUBUNIT 12"/>
    <property type="match status" value="1"/>
</dbReference>
<feature type="compositionally biased region" description="Basic and acidic residues" evidence="14">
    <location>
        <begin position="680"/>
        <end position="689"/>
    </location>
</feature>
<dbReference type="GeneID" id="106067201"/>
<evidence type="ECO:0000256" key="3">
    <source>
        <dbReference type="ARBA" id="ARBA00022490"/>
    </source>
</evidence>
<feature type="compositionally biased region" description="Basic and acidic residues" evidence="14">
    <location>
        <begin position="942"/>
        <end position="960"/>
    </location>
</feature>
<sequence>MSVVGVDEKQVSALIRRHEQVKRWEDSDTNLEPVSPKKDSVKVKFQDGCVFLAACSSGDKEEVKKLLQRGADINTANVDGLTALHQACIDDNIEMVEFLVEQGADVDVCDNEGWTPLHATASCAFTEIARYLIKHGANVAAVNNDGDLPSDIAENDEMEKLLKDEMKKQGIDENSAKCEEEQRMLEDANKWLKDKNVEEIKHPKTGASALHVAAAKGYLKVMSLLLEAGVDVNAEDFDGWTPLHAAAHWGQEEACKLLVENMCDMEHKNKAGHTAFDLADKDMLTLLEELKEKQTSYKNRHETDKEIILPPGHVIKRRSSVTRMSGDQKQNVIQRTSEEERVALLSIHPSKNEDKTANSISLDESEETETERKNEKNKQVSQQIQPPTCITNTTTTSSWQRTAILTSLPPSAEIRRPDMPKIEEVSETERPTVVSTSVSVTVTTAPSINTVPSVTASISSITTSSDTATTAVLSSKPTVSISKVESLADPTSDASIQLRQRRSRLMGHRSLFFSSPIESPEIPISSVSNTGRDLVSRSISVPARLPTEKDDMPTPVSTATDNVPSWRQGLRKTGSTSMVHERMSENESNSLPRSASSPRLAQDARLELLQERLANRRPYSSTGGSVTTVTTSTMSTVTDKIGDRSFEPPKRDEETETQRKARAKHARQTRRSTQGVSLEDIEKAEEVLRSNDPLNPTSTYTSTSRTSVSTKDNGVVSNGQSVTTGIATTTTTTNSSCDNPTKEDSSVISGYRLRTSEDKSDAVDSPVTRSFRRAREDKDLTSSSNTSTDITSNYIPRSQRNSAILSSEPSSSITSSQSLLRTSSLRTNRVRNCETDSIQTPKAEEESRNDDSSLEKKDEKKESSSIRSRRQRRERRSTGIVYDNEEGELSKENKPEEDKSDNLGSSKYSSRFSSNSDAPSSDRTQRPTSYSEYSRSTGSLDIDYKKKYEDEKSENERLRKELEETKKSLLDAKAELDKVLKQREKEQPRNSERDKRTLERKISEMEEELKKMDALKADNQRLKDENGALIRVISKLSK</sequence>
<feature type="repeat" description="ANK" evidence="13">
    <location>
        <begin position="79"/>
        <end position="111"/>
    </location>
</feature>
<dbReference type="FunFam" id="1.25.40.20:FF:000007">
    <property type="entry name" value="Phosphatase 1 regulatory subunit 12A"/>
    <property type="match status" value="1"/>
</dbReference>
<evidence type="ECO:0000259" key="15">
    <source>
        <dbReference type="Pfam" id="PF15898"/>
    </source>
</evidence>
<evidence type="ECO:0000256" key="1">
    <source>
        <dbReference type="ARBA" id="ARBA00004245"/>
    </source>
</evidence>
<feature type="compositionally biased region" description="Basic and acidic residues" evidence="14">
    <location>
        <begin position="888"/>
        <end position="901"/>
    </location>
</feature>
<gene>
    <name evidence="17" type="primary">LOC106067201</name>
</gene>
<feature type="compositionally biased region" description="Basic and acidic residues" evidence="14">
    <location>
        <begin position="842"/>
        <end position="864"/>
    </location>
</feature>
<dbReference type="InterPro" id="IPR002110">
    <property type="entry name" value="Ankyrin_rpt"/>
</dbReference>
<feature type="region of interest" description="Disordered" evidence="14">
    <location>
        <begin position="543"/>
        <end position="599"/>
    </location>
</feature>
<feature type="compositionally biased region" description="Polar residues" evidence="14">
    <location>
        <begin position="555"/>
        <end position="565"/>
    </location>
</feature>
<evidence type="ECO:0000256" key="4">
    <source>
        <dbReference type="ARBA" id="ARBA00022553"/>
    </source>
</evidence>
<feature type="compositionally biased region" description="Low complexity" evidence="14">
    <location>
        <begin position="905"/>
        <end position="916"/>
    </location>
</feature>
<comment type="function">
    <text evidence="9">Regulates myosin phosphatase activity. Augments Ca(2+) sensitivity of the contractile apparatus.</text>
</comment>
<keyword evidence="5" id="KW-0677">Repeat</keyword>
<dbReference type="Proteomes" id="UP001165740">
    <property type="component" value="Chromosome 6"/>
</dbReference>
<feature type="compositionally biased region" description="Basic residues" evidence="14">
    <location>
        <begin position="660"/>
        <end position="670"/>
    </location>
</feature>
<dbReference type="GO" id="GO:0019208">
    <property type="term" value="F:phosphatase regulator activity"/>
    <property type="evidence" value="ECO:0007669"/>
    <property type="project" value="InterPro"/>
</dbReference>
<feature type="repeat" description="ANK" evidence="13">
    <location>
        <begin position="112"/>
        <end position="144"/>
    </location>
</feature>
<feature type="domain" description="cGMP-dependent protein kinase interacting" evidence="15">
    <location>
        <begin position="943"/>
        <end position="1038"/>
    </location>
</feature>
<feature type="compositionally biased region" description="Basic and acidic residues" evidence="14">
    <location>
        <begin position="640"/>
        <end position="659"/>
    </location>
</feature>
<protein>
    <recommendedName>
        <fullName evidence="11">Protein phosphatase 1 regulatory subunit 12B</fullName>
    </recommendedName>
    <alternativeName>
        <fullName evidence="12">Myosin phosphatase-targeting subunit 2</fullName>
    </alternativeName>
</protein>
<dbReference type="SUPFAM" id="SSF48403">
    <property type="entry name" value="Ankyrin repeat"/>
    <property type="match status" value="1"/>
</dbReference>
<feature type="region of interest" description="Disordered" evidence="14">
    <location>
        <begin position="979"/>
        <end position="1001"/>
    </location>
</feature>
<feature type="compositionally biased region" description="Low complexity" evidence="14">
    <location>
        <begin position="620"/>
        <end position="638"/>
    </location>
</feature>
<feature type="compositionally biased region" description="Polar residues" evidence="14">
    <location>
        <begin position="586"/>
        <end position="599"/>
    </location>
</feature>
<evidence type="ECO:0000313" key="17">
    <source>
        <dbReference type="RefSeq" id="XP_055888708.1"/>
    </source>
</evidence>
<feature type="compositionally biased region" description="Low complexity" evidence="14">
    <location>
        <begin position="781"/>
        <end position="793"/>
    </location>
</feature>